<name>A0A8T6QKJ5_ECOLX</name>
<sequence>MSKKFTKTILSSAVAGLMLISTTAMANEYDIILYSNGSAKITEKGSAKEVLGAINTTTGSIMAFNNEEVTKGAADILKKHGNQMTPDARNEIQRYLESVAYPVYMPELKLENIKSLNGNDIKKIQKIKEDVSKVVTSANSAEYLSAIRSGGNTEAYLAINKTSPALSKEYSRISGNIEQLNKDTTFAIDANGNITLDETGSVERESVKNVVAAIQADTTIY</sequence>
<keyword evidence="1" id="KW-0732">Signal</keyword>
<accession>A0A8T6QKJ5</accession>
<gene>
    <name evidence="2" type="ORF">G3W53_29700</name>
</gene>
<dbReference type="EMBL" id="JAAGYP010000509">
    <property type="protein sequence ID" value="NEN74109.1"/>
    <property type="molecule type" value="Genomic_DNA"/>
</dbReference>
<evidence type="ECO:0000313" key="3">
    <source>
        <dbReference type="Proteomes" id="UP000471360"/>
    </source>
</evidence>
<feature type="chain" id="PRO_5035822223" evidence="1">
    <location>
        <begin position="27"/>
        <end position="221"/>
    </location>
</feature>
<evidence type="ECO:0000313" key="2">
    <source>
        <dbReference type="EMBL" id="NEN74109.1"/>
    </source>
</evidence>
<dbReference type="Proteomes" id="UP000471360">
    <property type="component" value="Unassembled WGS sequence"/>
</dbReference>
<comment type="caution">
    <text evidence="2">The sequence shown here is derived from an EMBL/GenBank/DDBJ whole genome shotgun (WGS) entry which is preliminary data.</text>
</comment>
<reference evidence="2 3" key="1">
    <citation type="submission" date="2020-02" db="EMBL/GenBank/DDBJ databases">
        <authorList>
            <person name="Subbiah M."/>
            <person name="Call D."/>
        </authorList>
    </citation>
    <scope>NUCLEOTIDE SEQUENCE [LARGE SCALE GENOMIC DNA]</scope>
    <source>
        <strain evidence="2 3">8375wB1</strain>
    </source>
</reference>
<proteinExistence type="predicted"/>
<organism evidence="2 3">
    <name type="scientific">Escherichia coli</name>
    <dbReference type="NCBI Taxonomy" id="562"/>
    <lineage>
        <taxon>Bacteria</taxon>
        <taxon>Pseudomonadati</taxon>
        <taxon>Pseudomonadota</taxon>
        <taxon>Gammaproteobacteria</taxon>
        <taxon>Enterobacterales</taxon>
        <taxon>Enterobacteriaceae</taxon>
        <taxon>Escherichia</taxon>
    </lineage>
</organism>
<feature type="signal peptide" evidence="1">
    <location>
        <begin position="1"/>
        <end position="26"/>
    </location>
</feature>
<evidence type="ECO:0000256" key="1">
    <source>
        <dbReference type="SAM" id="SignalP"/>
    </source>
</evidence>
<feature type="non-terminal residue" evidence="2">
    <location>
        <position position="221"/>
    </location>
</feature>
<dbReference type="AlphaFoldDB" id="A0A8T6QKJ5"/>
<protein>
    <submittedName>
        <fullName evidence="2">Uncharacterized protein</fullName>
    </submittedName>
</protein>